<dbReference type="SUPFAM" id="SSF74853">
    <property type="entry name" value="Lamin A/C globular tail domain"/>
    <property type="match status" value="1"/>
</dbReference>
<organism evidence="2 3">
    <name type="scientific">Bilophila wadsworthia (strain 3_1_6)</name>
    <dbReference type="NCBI Taxonomy" id="563192"/>
    <lineage>
        <taxon>Bacteria</taxon>
        <taxon>Pseudomonadati</taxon>
        <taxon>Thermodesulfobacteriota</taxon>
        <taxon>Desulfovibrionia</taxon>
        <taxon>Desulfovibrionales</taxon>
        <taxon>Desulfovibrionaceae</taxon>
        <taxon>Bilophila</taxon>
    </lineage>
</organism>
<reference evidence="2 3" key="1">
    <citation type="submission" date="2010-10" db="EMBL/GenBank/DDBJ databases">
        <authorList>
            <consortium name="The Broad Institute Genome Sequencing Platform"/>
            <person name="Ward D."/>
            <person name="Earl A."/>
            <person name="Feldgarden M."/>
            <person name="Young S.K."/>
            <person name="Gargeya S."/>
            <person name="Zeng Q."/>
            <person name="Alvarado L."/>
            <person name="Berlin A."/>
            <person name="Bochicchio J."/>
            <person name="Chapman S.B."/>
            <person name="Chen Z."/>
            <person name="Freedman E."/>
            <person name="Gellesch M."/>
            <person name="Goldberg J."/>
            <person name="Griggs A."/>
            <person name="Gujja S."/>
            <person name="Heilman E."/>
            <person name="Heiman D."/>
            <person name="Howarth C."/>
            <person name="Mehta T."/>
            <person name="Neiman D."/>
            <person name="Pearson M."/>
            <person name="Roberts A."/>
            <person name="Saif S."/>
            <person name="Shea T."/>
            <person name="Shenoy N."/>
            <person name="Sisk P."/>
            <person name="Stolte C."/>
            <person name="Sykes S."/>
            <person name="White J."/>
            <person name="Yandava C."/>
            <person name="Allen-Vercoe E."/>
            <person name="Sibley C."/>
            <person name="Ambrose C.E."/>
            <person name="Strauss J."/>
            <person name="Daigneault M."/>
            <person name="Haas B."/>
            <person name="Nusbaum C."/>
            <person name="Birren B."/>
        </authorList>
    </citation>
    <scope>NUCLEOTIDE SEQUENCE [LARGE SCALE GENOMIC DNA]</scope>
    <source>
        <strain evidence="2 3">3_1_6</strain>
    </source>
</reference>
<dbReference type="HOGENOM" id="CLU_1010719_0_0_7"/>
<protein>
    <recommendedName>
        <fullName evidence="1">CD-NTase-associated protein 12/Pycsar effector protein TIR domain-containing protein</fullName>
    </recommendedName>
</protein>
<dbReference type="AlphaFoldDB" id="E5YA88"/>
<dbReference type="Proteomes" id="UP000006034">
    <property type="component" value="Unassembled WGS sequence"/>
</dbReference>
<dbReference type="GO" id="GO:0050135">
    <property type="term" value="F:NADP+ nucleosidase activity"/>
    <property type="evidence" value="ECO:0007669"/>
    <property type="project" value="InterPro"/>
</dbReference>
<dbReference type="GeneID" id="78087654"/>
<evidence type="ECO:0000313" key="2">
    <source>
        <dbReference type="EMBL" id="EFV43089.1"/>
    </source>
</evidence>
<gene>
    <name evidence="2" type="ORF">HMPREF0179_03107</name>
</gene>
<dbReference type="Pfam" id="PF10137">
    <property type="entry name" value="CAP12-PCTIR_TIR"/>
    <property type="match status" value="1"/>
</dbReference>
<dbReference type="STRING" id="563192.HMPREF0179_03107"/>
<proteinExistence type="predicted"/>
<accession>E5YA88</accession>
<dbReference type="eggNOG" id="COG4271">
    <property type="taxonomic scope" value="Bacteria"/>
</dbReference>
<sequence length="275" mass="31665">MSKVVITSINPGDSDYAFEEFVVLENNSSEKIYLDNWKIVWQEWPSQRKLHEYIFSNWKSKKRSFDQQEKIFIISGIGYNRFYHIGQLKHCQKAHWQIFTDTLKHICSVPFIKITLYDDKNVEIDHLFSRQFKDSAPLQPVIVIGHGGNSAWRELQEHLRDQQGFEVEAFETAPRASQTIPDVIVDLGSQANMAILVMTGEDELADGSRHPRLNVVQELGKFQERFGNNKTIILSEKGVTLPSNNSGIIYISFETGNIRACFGDIIAVIRREFKL</sequence>
<feature type="domain" description="CD-NTase-associated protein 12/Pycsar effector protein TIR" evidence="1">
    <location>
        <begin position="142"/>
        <end position="254"/>
    </location>
</feature>
<dbReference type="InterPro" id="IPR019302">
    <property type="entry name" value="CAP12/PCTIR_TIR_dom"/>
</dbReference>
<dbReference type="InterPro" id="IPR036415">
    <property type="entry name" value="Lamin_tail_dom_sf"/>
</dbReference>
<dbReference type="OrthoDB" id="5497289at2"/>
<dbReference type="RefSeq" id="WP_005029552.1">
    <property type="nucleotide sequence ID" value="NZ_KE150238.1"/>
</dbReference>
<keyword evidence="3" id="KW-1185">Reference proteome</keyword>
<comment type="caution">
    <text evidence="2">The sequence shown here is derived from an EMBL/GenBank/DDBJ whole genome shotgun (WGS) entry which is preliminary data.</text>
</comment>
<reference evidence="2 3" key="2">
    <citation type="submission" date="2013-04" db="EMBL/GenBank/DDBJ databases">
        <title>The Genome Sequence of Bilophila wadsworthia 3_1_6.</title>
        <authorList>
            <consortium name="The Broad Institute Genomics Platform"/>
            <person name="Earl A."/>
            <person name="Ward D."/>
            <person name="Feldgarden M."/>
            <person name="Gevers D."/>
            <person name="Sibley C."/>
            <person name="Strauss J."/>
            <person name="Allen-Vercoe E."/>
            <person name="Walker B."/>
            <person name="Young S."/>
            <person name="Zeng Q."/>
            <person name="Gargeya S."/>
            <person name="Fitzgerald M."/>
            <person name="Haas B."/>
            <person name="Abouelleil A."/>
            <person name="Allen A.W."/>
            <person name="Alvarado L."/>
            <person name="Arachchi H.M."/>
            <person name="Berlin A.M."/>
            <person name="Chapman S.B."/>
            <person name="Gainer-Dewar J."/>
            <person name="Goldberg J."/>
            <person name="Griggs A."/>
            <person name="Gujja S."/>
            <person name="Hansen M."/>
            <person name="Howarth C."/>
            <person name="Imamovic A."/>
            <person name="Ireland A."/>
            <person name="Larimer J."/>
            <person name="McCowan C."/>
            <person name="Murphy C."/>
            <person name="Pearson M."/>
            <person name="Poon T.W."/>
            <person name="Priest M."/>
            <person name="Roberts A."/>
            <person name="Saif S."/>
            <person name="Shea T."/>
            <person name="Sisk P."/>
            <person name="Sykes S."/>
            <person name="Wortman J."/>
            <person name="Nusbaum C."/>
            <person name="Birren B."/>
        </authorList>
    </citation>
    <scope>NUCLEOTIDE SEQUENCE [LARGE SCALE GENOMIC DNA]</scope>
    <source>
        <strain evidence="2 3">3_1_6</strain>
    </source>
</reference>
<name>E5YA88_BILW3</name>
<dbReference type="EMBL" id="ADCP02000001">
    <property type="protein sequence ID" value="EFV43089.1"/>
    <property type="molecule type" value="Genomic_DNA"/>
</dbReference>
<evidence type="ECO:0000259" key="1">
    <source>
        <dbReference type="Pfam" id="PF10137"/>
    </source>
</evidence>
<evidence type="ECO:0000313" key="3">
    <source>
        <dbReference type="Proteomes" id="UP000006034"/>
    </source>
</evidence>